<dbReference type="Pfam" id="PF04717">
    <property type="entry name" value="Phage_base_V"/>
    <property type="match status" value="1"/>
</dbReference>
<reference evidence="2 3" key="1">
    <citation type="submission" date="2017-02" db="EMBL/GenBank/DDBJ databases">
        <title>Blood Disease Bacterium A2-HR MARDI.</title>
        <authorList>
            <person name="Badrun R."/>
            <person name="Abu Bakar N."/>
            <person name="Laboh R."/>
        </authorList>
    </citation>
    <scope>NUCLEOTIDE SEQUENCE [LARGE SCALE GENOMIC DNA]</scope>
    <source>
        <strain evidence="2 3">A2-HR MARDI</strain>
    </source>
</reference>
<proteinExistence type="predicted"/>
<dbReference type="Pfam" id="PF18946">
    <property type="entry name" value="Apex"/>
    <property type="match status" value="1"/>
</dbReference>
<dbReference type="Gene3D" id="2.40.50.230">
    <property type="entry name" value="Gp5 N-terminal domain"/>
    <property type="match status" value="1"/>
</dbReference>
<dbReference type="InterPro" id="IPR037026">
    <property type="entry name" value="Vgr_OB-fold_dom_sf"/>
</dbReference>
<dbReference type="InterPro" id="IPR006531">
    <property type="entry name" value="Gp5/Vgr_OB"/>
</dbReference>
<evidence type="ECO:0000313" key="3">
    <source>
        <dbReference type="Proteomes" id="UP000189628"/>
    </source>
</evidence>
<evidence type="ECO:0000313" key="2">
    <source>
        <dbReference type="EMBL" id="AQW28635.1"/>
    </source>
</evidence>
<dbReference type="Proteomes" id="UP000189628">
    <property type="component" value="Chromosome"/>
</dbReference>
<dbReference type="AlphaFoldDB" id="A0A1U9VDR7"/>
<dbReference type="RefSeq" id="WP_078221542.1">
    <property type="nucleotide sequence ID" value="NZ_CP019911.1"/>
</dbReference>
<dbReference type="SUPFAM" id="SSF69255">
    <property type="entry name" value="gp5 N-terminal domain-like"/>
    <property type="match status" value="1"/>
</dbReference>
<name>A0A1U9VDR7_9RALS</name>
<dbReference type="InterPro" id="IPR044033">
    <property type="entry name" value="GpV-like_apex"/>
</dbReference>
<organism evidence="2 3">
    <name type="scientific">blood disease bacterium A2-HR MARDI</name>
    <dbReference type="NCBI Taxonomy" id="1944648"/>
    <lineage>
        <taxon>Bacteria</taxon>
        <taxon>Pseudomonadati</taxon>
        <taxon>Pseudomonadota</taxon>
        <taxon>Betaproteobacteria</taxon>
        <taxon>Burkholderiales</taxon>
        <taxon>Burkholderiaceae</taxon>
        <taxon>Ralstonia</taxon>
        <taxon>Ralstonia solanacearum species complex</taxon>
    </lineage>
</organism>
<evidence type="ECO:0000259" key="1">
    <source>
        <dbReference type="Pfam" id="PF04717"/>
    </source>
</evidence>
<dbReference type="EMBL" id="CP019911">
    <property type="protein sequence ID" value="AQW28635.1"/>
    <property type="molecule type" value="Genomic_DNA"/>
</dbReference>
<gene>
    <name evidence="2" type="ORF">B0B51_00415</name>
</gene>
<sequence length="228" mass="23214">MMHDLLNAQKAAAQQATQGRASTRQGVISSYDPNAYAVKVMLQPDNVPTGWIPLKSAWIGNGWGLFCPPSIGDAVEVDFQEDDGGVGSVGLRFFNDADRPLPCPSGEFWLVHKSGSLLKFHNDGSVELQAAADLNATVAGNANVSVAGNITSSAAQWNHTGPVKINGTALITGKITGQGGMAVSGGSGATVAGNLAVTGGNVTADGIGLKTHTHNGVQPGSGNTGQPQ</sequence>
<protein>
    <recommendedName>
        <fullName evidence="1">Gp5/Type VI secretion system Vgr protein OB-fold domain-containing protein</fullName>
    </recommendedName>
</protein>
<accession>A0A1U9VDR7</accession>
<feature type="domain" description="Gp5/Type VI secretion system Vgr protein OB-fold" evidence="1">
    <location>
        <begin position="25"/>
        <end position="83"/>
    </location>
</feature>